<evidence type="ECO:0000313" key="1">
    <source>
        <dbReference type="EMBL" id="MFC3120467.1"/>
    </source>
</evidence>
<comment type="caution">
    <text evidence="1">The sequence shown here is derived from an EMBL/GenBank/DDBJ whole genome shotgun (WGS) entry which is preliminary data.</text>
</comment>
<dbReference type="SUPFAM" id="SSF53254">
    <property type="entry name" value="Phosphoglycerate mutase-like"/>
    <property type="match status" value="1"/>
</dbReference>
<organism evidence="1 2">
    <name type="scientific">Agaribacter flavus</name>
    <dbReference type="NCBI Taxonomy" id="1902781"/>
    <lineage>
        <taxon>Bacteria</taxon>
        <taxon>Pseudomonadati</taxon>
        <taxon>Pseudomonadota</taxon>
        <taxon>Gammaproteobacteria</taxon>
        <taxon>Alteromonadales</taxon>
        <taxon>Alteromonadaceae</taxon>
        <taxon>Agaribacter</taxon>
    </lineage>
</organism>
<accession>A0ABV7FJJ5</accession>
<proteinExistence type="predicted"/>
<evidence type="ECO:0008006" key="3">
    <source>
        <dbReference type="Google" id="ProtNLM"/>
    </source>
</evidence>
<gene>
    <name evidence="1" type="ORF">ACFOHL_02430</name>
</gene>
<keyword evidence="2" id="KW-1185">Reference proteome</keyword>
<dbReference type="InterPro" id="IPR029033">
    <property type="entry name" value="His_PPase_superfam"/>
</dbReference>
<name>A0ABV7FJJ5_9ALTE</name>
<dbReference type="EMBL" id="JBHRSW010000005">
    <property type="protein sequence ID" value="MFC3120467.1"/>
    <property type="molecule type" value="Genomic_DNA"/>
</dbReference>
<dbReference type="Proteomes" id="UP001595478">
    <property type="component" value="Unassembled WGS sequence"/>
</dbReference>
<sequence length="180" mass="20979">MLIRHGKPSSADSPSLCASGYLKWLRRYNKSDVMIHSRPKNIEEEFKRYYSVSSDFTRAVHSAEIYTGTLPNEVDIVYREMDIPYYRLPFKLKPMTWVYLCRALWILGLKGNFESYDDAKQRALLVSNNLENLAQTKGAVVQFGHGYMNLHVRGILRKRGWTLMEKSNNFWGVSHLRKLA</sequence>
<evidence type="ECO:0000313" key="2">
    <source>
        <dbReference type="Proteomes" id="UP001595478"/>
    </source>
</evidence>
<protein>
    <recommendedName>
        <fullName evidence="3">Histidine phosphatase family protein</fullName>
    </recommendedName>
</protein>
<dbReference type="RefSeq" id="WP_376918950.1">
    <property type="nucleotide sequence ID" value="NZ_JBHRSW010000005.1"/>
</dbReference>
<reference evidence="2" key="1">
    <citation type="journal article" date="2019" name="Int. J. Syst. Evol. Microbiol.">
        <title>The Global Catalogue of Microorganisms (GCM) 10K type strain sequencing project: providing services to taxonomists for standard genome sequencing and annotation.</title>
        <authorList>
            <consortium name="The Broad Institute Genomics Platform"/>
            <consortium name="The Broad Institute Genome Sequencing Center for Infectious Disease"/>
            <person name="Wu L."/>
            <person name="Ma J."/>
        </authorList>
    </citation>
    <scope>NUCLEOTIDE SEQUENCE [LARGE SCALE GENOMIC DNA]</scope>
    <source>
        <strain evidence="2">KCTC 52473</strain>
    </source>
</reference>